<name>A0A2T1A427_9ACTN</name>
<evidence type="ECO:0000313" key="2">
    <source>
        <dbReference type="EMBL" id="PRZ43370.1"/>
    </source>
</evidence>
<comment type="caution">
    <text evidence="2">The sequence shown here is derived from an EMBL/GenBank/DDBJ whole genome shotgun (WGS) entry which is preliminary data.</text>
</comment>
<proteinExistence type="predicted"/>
<dbReference type="Proteomes" id="UP000237752">
    <property type="component" value="Unassembled WGS sequence"/>
</dbReference>
<evidence type="ECO:0000256" key="1">
    <source>
        <dbReference type="SAM" id="Phobius"/>
    </source>
</evidence>
<feature type="transmembrane region" description="Helical" evidence="1">
    <location>
        <begin position="68"/>
        <end position="86"/>
    </location>
</feature>
<accession>A0A2T1A427</accession>
<dbReference type="AlphaFoldDB" id="A0A2T1A427"/>
<evidence type="ECO:0008006" key="4">
    <source>
        <dbReference type="Google" id="ProtNLM"/>
    </source>
</evidence>
<dbReference type="OrthoDB" id="3828660at2"/>
<feature type="transmembrane region" description="Helical" evidence="1">
    <location>
        <begin position="93"/>
        <end position="112"/>
    </location>
</feature>
<feature type="transmembrane region" description="Helical" evidence="1">
    <location>
        <begin position="33"/>
        <end position="56"/>
    </location>
</feature>
<reference evidence="2 3" key="1">
    <citation type="submission" date="2018-03" db="EMBL/GenBank/DDBJ databases">
        <title>Genomic Encyclopedia of Archaeal and Bacterial Type Strains, Phase II (KMG-II): from individual species to whole genera.</title>
        <authorList>
            <person name="Goeker M."/>
        </authorList>
    </citation>
    <scope>NUCLEOTIDE SEQUENCE [LARGE SCALE GENOMIC DNA]</scope>
    <source>
        <strain evidence="2 3">DSM 100065</strain>
    </source>
</reference>
<feature type="transmembrane region" description="Helical" evidence="1">
    <location>
        <begin position="6"/>
        <end position="24"/>
    </location>
</feature>
<dbReference type="RefSeq" id="WP_106347546.1">
    <property type="nucleotide sequence ID" value="NZ_PVUE01000002.1"/>
</dbReference>
<gene>
    <name evidence="2" type="ORF">CLV47_10255</name>
</gene>
<keyword evidence="1" id="KW-1133">Transmembrane helix</keyword>
<keyword evidence="1" id="KW-0812">Transmembrane</keyword>
<keyword evidence="1" id="KW-0472">Membrane</keyword>
<protein>
    <recommendedName>
        <fullName evidence="4">Integral membrane protein</fullName>
    </recommendedName>
</protein>
<dbReference type="EMBL" id="PVUE01000002">
    <property type="protein sequence ID" value="PRZ43370.1"/>
    <property type="molecule type" value="Genomic_DNA"/>
</dbReference>
<evidence type="ECO:0000313" key="3">
    <source>
        <dbReference type="Proteomes" id="UP000237752"/>
    </source>
</evidence>
<keyword evidence="3" id="KW-1185">Reference proteome</keyword>
<organism evidence="2 3">
    <name type="scientific">Antricoccus suffuscus</name>
    <dbReference type="NCBI Taxonomy" id="1629062"/>
    <lineage>
        <taxon>Bacteria</taxon>
        <taxon>Bacillati</taxon>
        <taxon>Actinomycetota</taxon>
        <taxon>Actinomycetes</taxon>
        <taxon>Geodermatophilales</taxon>
        <taxon>Antricoccaceae</taxon>
        <taxon>Antricoccus</taxon>
    </lineage>
</organism>
<sequence>MVDWLRYALMAGGVLVAISAYFGWRSNTAPGRICLLLSVATEALVLAQTVVVAVKLATGRHVAEPATIIGYLSTLVILLPAAWWWSRLEQSKWGAVVVVVAGLVVAVLTARLQQLWVAPA</sequence>